<keyword evidence="2" id="KW-1185">Reference proteome</keyword>
<sequence>MNCPYCKYGVLEQFGFVRIYISGKDIELSFSQSEEEEGMMPLYICSVDECSFVITKAAPGTLRSAKKINERVVFQHYPFPGATYFKE</sequence>
<proteinExistence type="predicted"/>
<dbReference type="RefSeq" id="WP_214479020.1">
    <property type="nucleotide sequence ID" value="NZ_CP071710.1"/>
</dbReference>
<organism evidence="1 2">
    <name type="scientific">Cytobacillus gottheilii</name>
    <dbReference type="NCBI Taxonomy" id="859144"/>
    <lineage>
        <taxon>Bacteria</taxon>
        <taxon>Bacillati</taxon>
        <taxon>Bacillota</taxon>
        <taxon>Bacilli</taxon>
        <taxon>Bacillales</taxon>
        <taxon>Bacillaceae</taxon>
        <taxon>Cytobacillus</taxon>
    </lineage>
</organism>
<geneLocation type="plasmid" evidence="1 2">
    <name>p_unnamed</name>
</geneLocation>
<evidence type="ECO:0000313" key="2">
    <source>
        <dbReference type="Proteomes" id="UP000679247"/>
    </source>
</evidence>
<gene>
    <name evidence="1" type="ORF">J1899_22240</name>
</gene>
<accession>A0ABX8FIZ9</accession>
<protein>
    <submittedName>
        <fullName evidence="1">Uncharacterized protein</fullName>
    </submittedName>
</protein>
<keyword evidence="1" id="KW-0614">Plasmid</keyword>
<reference evidence="1 2" key="1">
    <citation type="submission" date="2021-03" db="EMBL/GenBank/DDBJ databases">
        <title>The first data on the complete genome of the tetrodotoxin-producing bacterium.</title>
        <authorList>
            <person name="Melnikova D.I."/>
            <person name="Nijland R."/>
            <person name="Magarlamov T.Y."/>
        </authorList>
    </citation>
    <scope>NUCLEOTIDE SEQUENCE [LARGE SCALE GENOMIC DNA]</scope>
    <source>
        <strain evidence="1 2">1839</strain>
        <plasmid evidence="1 2">p_unnamed</plasmid>
    </source>
</reference>
<dbReference type="Proteomes" id="UP000679247">
    <property type="component" value="Plasmid p_unnamed"/>
</dbReference>
<dbReference type="EMBL" id="CP071710">
    <property type="protein sequence ID" value="QVY63960.1"/>
    <property type="molecule type" value="Genomic_DNA"/>
</dbReference>
<name>A0ABX8FIZ9_9BACI</name>
<evidence type="ECO:0000313" key="1">
    <source>
        <dbReference type="EMBL" id="QVY63960.1"/>
    </source>
</evidence>